<dbReference type="Proteomes" id="UP001201812">
    <property type="component" value="Unassembled WGS sequence"/>
</dbReference>
<evidence type="ECO:0000313" key="2">
    <source>
        <dbReference type="Proteomes" id="UP001201812"/>
    </source>
</evidence>
<dbReference type="AlphaFoldDB" id="A0AAD4NH82"/>
<sequence length="354" mass="40457">MHPLLMEIVFLTIGFYSFEFVVKVEANFFGAMQQWTPHGDFDEYLKVLGLQTLIMQTNVPRTFPSQKLQEKYPDPYAVNRTPNTKAQEYMEALADFRKDDDVFIPMDSLTSNTAATAHKPPDEMKAVGSRVLFGTSIFDYADFGAHSLLPNCTKPQPNHNVETYHRAKSNFPREVSPKPMDYATVTKLPPSHFRSHIADSGVSSPVQSNRTKMNDINVVSRINPAKLSYIADQMPSRVRTLNGATIVNGINLNNLKFVKPAPQCVKWDEKRHRIDQPNCRLWHPRELCKYYPNCTLTADVCGFGHPFCGEYCRCDPNKRSLQENHRFMPLHLQEAMVYMKPGNNNKTPRASRLK</sequence>
<accession>A0AAD4NH82</accession>
<evidence type="ECO:0000313" key="1">
    <source>
        <dbReference type="EMBL" id="KAI1725710.1"/>
    </source>
</evidence>
<gene>
    <name evidence="1" type="ORF">DdX_02386</name>
</gene>
<reference evidence="1" key="1">
    <citation type="submission" date="2022-01" db="EMBL/GenBank/DDBJ databases">
        <title>Genome Sequence Resource for Two Populations of Ditylenchus destructor, the Migratory Endoparasitic Phytonematode.</title>
        <authorList>
            <person name="Zhang H."/>
            <person name="Lin R."/>
            <person name="Xie B."/>
        </authorList>
    </citation>
    <scope>NUCLEOTIDE SEQUENCE</scope>
    <source>
        <strain evidence="1">BazhouSP</strain>
    </source>
</reference>
<organism evidence="1 2">
    <name type="scientific">Ditylenchus destructor</name>
    <dbReference type="NCBI Taxonomy" id="166010"/>
    <lineage>
        <taxon>Eukaryota</taxon>
        <taxon>Metazoa</taxon>
        <taxon>Ecdysozoa</taxon>
        <taxon>Nematoda</taxon>
        <taxon>Chromadorea</taxon>
        <taxon>Rhabditida</taxon>
        <taxon>Tylenchina</taxon>
        <taxon>Tylenchomorpha</taxon>
        <taxon>Sphaerularioidea</taxon>
        <taxon>Anguinidae</taxon>
        <taxon>Anguininae</taxon>
        <taxon>Ditylenchus</taxon>
    </lineage>
</organism>
<comment type="caution">
    <text evidence="1">The sequence shown here is derived from an EMBL/GenBank/DDBJ whole genome shotgun (WGS) entry which is preliminary data.</text>
</comment>
<proteinExistence type="predicted"/>
<name>A0AAD4NH82_9BILA</name>
<protein>
    <submittedName>
        <fullName evidence="1">Uncharacterized protein</fullName>
    </submittedName>
</protein>
<keyword evidence="2" id="KW-1185">Reference proteome</keyword>
<dbReference type="EMBL" id="JAKKPZ010000002">
    <property type="protein sequence ID" value="KAI1725710.1"/>
    <property type="molecule type" value="Genomic_DNA"/>
</dbReference>